<proteinExistence type="predicted"/>
<comment type="caution">
    <text evidence="1">The sequence shown here is derived from an EMBL/GenBank/DDBJ whole genome shotgun (WGS) entry which is preliminary data.</text>
</comment>
<evidence type="ECO:0000313" key="2">
    <source>
        <dbReference type="Proteomes" id="UP001060085"/>
    </source>
</evidence>
<dbReference type="EMBL" id="CM044703">
    <property type="protein sequence ID" value="KAI5672506.1"/>
    <property type="molecule type" value="Genomic_DNA"/>
</dbReference>
<gene>
    <name evidence="1" type="ORF">M9H77_12870</name>
</gene>
<name>A0ACC0BIT7_CATRO</name>
<reference evidence="2" key="1">
    <citation type="journal article" date="2023" name="Nat. Plants">
        <title>Single-cell RNA sequencing provides a high-resolution roadmap for understanding the multicellular compartmentation of specialized metabolism.</title>
        <authorList>
            <person name="Sun S."/>
            <person name="Shen X."/>
            <person name="Li Y."/>
            <person name="Li Y."/>
            <person name="Wang S."/>
            <person name="Li R."/>
            <person name="Zhang H."/>
            <person name="Shen G."/>
            <person name="Guo B."/>
            <person name="Wei J."/>
            <person name="Xu J."/>
            <person name="St-Pierre B."/>
            <person name="Chen S."/>
            <person name="Sun C."/>
        </authorList>
    </citation>
    <scope>NUCLEOTIDE SEQUENCE [LARGE SCALE GENOMIC DNA]</scope>
</reference>
<dbReference type="Proteomes" id="UP001060085">
    <property type="component" value="Linkage Group LG03"/>
</dbReference>
<accession>A0ACC0BIT7</accession>
<evidence type="ECO:0000313" key="1">
    <source>
        <dbReference type="EMBL" id="KAI5672506.1"/>
    </source>
</evidence>
<protein>
    <submittedName>
        <fullName evidence="1">Uncharacterized protein</fullName>
    </submittedName>
</protein>
<organism evidence="1 2">
    <name type="scientific">Catharanthus roseus</name>
    <name type="common">Madagascar periwinkle</name>
    <name type="synonym">Vinca rosea</name>
    <dbReference type="NCBI Taxonomy" id="4058"/>
    <lineage>
        <taxon>Eukaryota</taxon>
        <taxon>Viridiplantae</taxon>
        <taxon>Streptophyta</taxon>
        <taxon>Embryophyta</taxon>
        <taxon>Tracheophyta</taxon>
        <taxon>Spermatophyta</taxon>
        <taxon>Magnoliopsida</taxon>
        <taxon>eudicotyledons</taxon>
        <taxon>Gunneridae</taxon>
        <taxon>Pentapetalae</taxon>
        <taxon>asterids</taxon>
        <taxon>lamiids</taxon>
        <taxon>Gentianales</taxon>
        <taxon>Apocynaceae</taxon>
        <taxon>Rauvolfioideae</taxon>
        <taxon>Vinceae</taxon>
        <taxon>Catharanthinae</taxon>
        <taxon>Catharanthus</taxon>
    </lineage>
</organism>
<sequence length="152" mass="16704">MKKRSNESPMITRKRKSFSRSPIPKRTSLRPSHSSLARPLMPPMQGVVESHILILPTANRKGINETRCMSVPYGMLGETSLITLQGLDIRGGENGQGICIIRVVHPTASPKGIKYQELKANTECLHIETGSPLQTEVQFMFEAVGGSNKGHV</sequence>
<keyword evidence="2" id="KW-1185">Reference proteome</keyword>